<proteinExistence type="predicted"/>
<dbReference type="GeneID" id="94195652"/>
<evidence type="ECO:0000259" key="3">
    <source>
        <dbReference type="PROSITE" id="PS50192"/>
    </source>
</evidence>
<dbReference type="AlphaFoldDB" id="A0AAV4LVG4"/>
<reference evidence="4 5" key="1">
    <citation type="submission" date="2021-06" db="EMBL/GenBank/DDBJ databases">
        <title>Genome sequence of Babesia caballi.</title>
        <authorList>
            <person name="Yamagishi J."/>
            <person name="Kidaka T."/>
            <person name="Ochi A."/>
        </authorList>
    </citation>
    <scope>NUCLEOTIDE SEQUENCE [LARGE SCALE GENOMIC DNA]</scope>
    <source>
        <strain evidence="4">USDA-D6B2</strain>
    </source>
</reference>
<feature type="transmembrane region" description="Helical" evidence="2">
    <location>
        <begin position="192"/>
        <end position="213"/>
    </location>
</feature>
<dbReference type="Gene3D" id="1.20.5.110">
    <property type="match status" value="1"/>
</dbReference>
<organism evidence="4 5">
    <name type="scientific">Babesia caballi</name>
    <dbReference type="NCBI Taxonomy" id="5871"/>
    <lineage>
        <taxon>Eukaryota</taxon>
        <taxon>Sar</taxon>
        <taxon>Alveolata</taxon>
        <taxon>Apicomplexa</taxon>
        <taxon>Aconoidasida</taxon>
        <taxon>Piroplasmida</taxon>
        <taxon>Babesiidae</taxon>
        <taxon>Babesia</taxon>
    </lineage>
</organism>
<keyword evidence="1" id="KW-0175">Coiled coil</keyword>
<dbReference type="PROSITE" id="PS50192">
    <property type="entry name" value="T_SNARE"/>
    <property type="match status" value="1"/>
</dbReference>
<dbReference type="EMBL" id="BPLF01000003">
    <property type="protein sequence ID" value="GIX64171.1"/>
    <property type="molecule type" value="Genomic_DNA"/>
</dbReference>
<gene>
    <name evidence="4" type="ORF">BcabD6B2_36060</name>
</gene>
<evidence type="ECO:0000256" key="2">
    <source>
        <dbReference type="SAM" id="Phobius"/>
    </source>
</evidence>
<dbReference type="Proteomes" id="UP001497744">
    <property type="component" value="Unassembled WGS sequence"/>
</dbReference>
<name>A0AAV4LVG4_BABCB</name>
<dbReference type="SUPFAM" id="SSF58038">
    <property type="entry name" value="SNARE fusion complex"/>
    <property type="match status" value="1"/>
</dbReference>
<accession>A0AAV4LVG4</accession>
<keyword evidence="5" id="KW-1185">Reference proteome</keyword>
<feature type="coiled-coil region" evidence="1">
    <location>
        <begin position="43"/>
        <end position="99"/>
    </location>
</feature>
<protein>
    <submittedName>
        <fullName evidence="4">SNARE protein, putative</fullName>
    </submittedName>
</protein>
<dbReference type="InterPro" id="IPR000727">
    <property type="entry name" value="T_SNARE_dom"/>
</dbReference>
<dbReference type="RefSeq" id="XP_067716240.1">
    <property type="nucleotide sequence ID" value="XM_067860139.1"/>
</dbReference>
<dbReference type="Pfam" id="PF12352">
    <property type="entry name" value="V-SNARE_C"/>
    <property type="match status" value="1"/>
</dbReference>
<keyword evidence="2" id="KW-1133">Transmembrane helix</keyword>
<feature type="domain" description="T-SNARE coiled-coil homology" evidence="3">
    <location>
        <begin position="121"/>
        <end position="183"/>
    </location>
</feature>
<evidence type="ECO:0000313" key="4">
    <source>
        <dbReference type="EMBL" id="GIX64171.1"/>
    </source>
</evidence>
<evidence type="ECO:0000313" key="5">
    <source>
        <dbReference type="Proteomes" id="UP001497744"/>
    </source>
</evidence>
<comment type="caution">
    <text evidence="4">The sequence shown here is derived from an EMBL/GenBank/DDBJ whole genome shotgun (WGS) entry which is preliminary data.</text>
</comment>
<sequence>MALYQCEDELDRLILQLRTSLHKFELLDEQQQSERFSEALLLIERAKVAEANYQQEIDGLKVQTKQSHMMRLREKQQKISELKDQLEELRKIVEQNEQNQFEKLKASGSLTHTQKLIAWGDDIQDKTQSSINRIRTLTVVSEKIGAEVTQDLERQTESLNRVGRTINVVDDNVVLANATLKQIAKSILRERFVQILIALTILMIIATVLMLVYGGKGRAK</sequence>
<keyword evidence="2" id="KW-0812">Transmembrane</keyword>
<evidence type="ECO:0000256" key="1">
    <source>
        <dbReference type="SAM" id="Coils"/>
    </source>
</evidence>
<keyword evidence="2" id="KW-0472">Membrane</keyword>